<protein>
    <recommendedName>
        <fullName evidence="10">Alpha-galactosidase</fullName>
        <ecNumber evidence="10">3.2.1.22</ecNumber>
    </recommendedName>
    <alternativeName>
        <fullName evidence="10">Melibiase</fullName>
    </alternativeName>
</protein>
<gene>
    <name evidence="13" type="ORF">BT63DRAFT_461053</name>
</gene>
<reference evidence="13" key="1">
    <citation type="journal article" date="2020" name="Stud. Mycol.">
        <title>101 Dothideomycetes genomes: a test case for predicting lifestyles and emergence of pathogens.</title>
        <authorList>
            <person name="Haridas S."/>
            <person name="Albert R."/>
            <person name="Binder M."/>
            <person name="Bloem J."/>
            <person name="Labutti K."/>
            <person name="Salamov A."/>
            <person name="Andreopoulos B."/>
            <person name="Baker S."/>
            <person name="Barry K."/>
            <person name="Bills G."/>
            <person name="Bluhm B."/>
            <person name="Cannon C."/>
            <person name="Castanera R."/>
            <person name="Culley D."/>
            <person name="Daum C."/>
            <person name="Ezra D."/>
            <person name="Gonzalez J."/>
            <person name="Henrissat B."/>
            <person name="Kuo A."/>
            <person name="Liang C."/>
            <person name="Lipzen A."/>
            <person name="Lutzoni F."/>
            <person name="Magnuson J."/>
            <person name="Mondo S."/>
            <person name="Nolan M."/>
            <person name="Ohm R."/>
            <person name="Pangilinan J."/>
            <person name="Park H.-J."/>
            <person name="Ramirez L."/>
            <person name="Alfaro M."/>
            <person name="Sun H."/>
            <person name="Tritt A."/>
            <person name="Yoshinaga Y."/>
            <person name="Zwiers L.-H."/>
            <person name="Turgeon B."/>
            <person name="Goodwin S."/>
            <person name="Spatafora J."/>
            <person name="Crous P."/>
            <person name="Grigoriev I."/>
        </authorList>
    </citation>
    <scope>NUCLEOTIDE SEQUENCE</scope>
    <source>
        <strain evidence="13">CBS 115976</strain>
    </source>
</reference>
<dbReference type="InterPro" id="IPR000111">
    <property type="entry name" value="Glyco_hydro_27/36_CS"/>
</dbReference>
<evidence type="ECO:0000256" key="9">
    <source>
        <dbReference type="ARBA" id="ARBA00023295"/>
    </source>
</evidence>
<comment type="similarity">
    <text evidence="4 10">Belongs to the glycosyl hydrolase 27 family.</text>
</comment>
<evidence type="ECO:0000259" key="12">
    <source>
        <dbReference type="Pfam" id="PF17801"/>
    </source>
</evidence>
<accession>A0A6A6TV34</accession>
<dbReference type="Gene3D" id="2.60.40.1180">
    <property type="entry name" value="Golgi alpha-mannosidase II"/>
    <property type="match status" value="1"/>
</dbReference>
<dbReference type="OrthoDB" id="5795902at2759"/>
<sequence length="451" mass="50086">MLTIFAFFLASLSPVLSVAAKGGVGRLPALGFNSWNAFHCDIDESKFLTAAQKIVDLGLKDAGYEYVNIDDCWSMKDQRDPKTHAMLPNMTKFPDGIDGLAKKIHDMGLKIGIYSSAGTKTCEQYPASINYEDVDAKSFSDWGIDYLKYDNCFVPDNMKDDCQFCMTPNTTCQDTAQDKYCPAGYDYSKSKTAQRYNAMRDALNKQTRPILYSLCEWGTAGVHFWGNTTAQSWRTTGDISPNFTAILTIANLNTFTLDSVDFGGHSDPDMLEIGNAPLTNVQERTHFALWAVMKSPLLIGTDLDKIKPSSVAILKNKNLLAFNQDDVYGKPAFPFKWGSAPDWTYVPNKPAEYWAGQYKEGIMILLFNNHDTAKDYTFAFREVPGVKLGQKYHVVDGWTDNDLGCFTATGSVVIPKIAASDTVVLILKDGASCLKKLKVRGARERNVIIPL</sequence>
<dbReference type="EMBL" id="MU004244">
    <property type="protein sequence ID" value="KAF2663935.1"/>
    <property type="molecule type" value="Genomic_DNA"/>
</dbReference>
<dbReference type="PANTHER" id="PTHR11452">
    <property type="entry name" value="ALPHA-GALACTOSIDASE/ALPHA-N-ACETYLGALACTOSAMINIDASE"/>
    <property type="match status" value="1"/>
</dbReference>
<evidence type="ECO:0000256" key="1">
    <source>
        <dbReference type="ARBA" id="ARBA00001255"/>
    </source>
</evidence>
<keyword evidence="5" id="KW-0964">Secreted</keyword>
<feature type="chain" id="PRO_5025443982" description="Alpha-galactosidase" evidence="11">
    <location>
        <begin position="18"/>
        <end position="451"/>
    </location>
</feature>
<comment type="function">
    <text evidence="2">Hydrolyzes a variety of simple alpha-D-galactoside as well as more complex molecules such as oligosaccharides and polysaccharides.</text>
</comment>
<dbReference type="CDD" id="cd14792">
    <property type="entry name" value="GH27"/>
    <property type="match status" value="1"/>
</dbReference>
<dbReference type="InterPro" id="IPR041233">
    <property type="entry name" value="Melibiase_C"/>
</dbReference>
<evidence type="ECO:0000256" key="4">
    <source>
        <dbReference type="ARBA" id="ARBA00009743"/>
    </source>
</evidence>
<evidence type="ECO:0000256" key="5">
    <source>
        <dbReference type="ARBA" id="ARBA00022525"/>
    </source>
</evidence>
<organism evidence="13 14">
    <name type="scientific">Microthyrium microscopicum</name>
    <dbReference type="NCBI Taxonomy" id="703497"/>
    <lineage>
        <taxon>Eukaryota</taxon>
        <taxon>Fungi</taxon>
        <taxon>Dikarya</taxon>
        <taxon>Ascomycota</taxon>
        <taxon>Pezizomycotina</taxon>
        <taxon>Dothideomycetes</taxon>
        <taxon>Dothideomycetes incertae sedis</taxon>
        <taxon>Microthyriales</taxon>
        <taxon>Microthyriaceae</taxon>
        <taxon>Microthyrium</taxon>
    </lineage>
</organism>
<evidence type="ECO:0000313" key="13">
    <source>
        <dbReference type="EMBL" id="KAF2663935.1"/>
    </source>
</evidence>
<evidence type="ECO:0000256" key="3">
    <source>
        <dbReference type="ARBA" id="ARBA00004613"/>
    </source>
</evidence>
<dbReference type="Gene3D" id="3.20.20.70">
    <property type="entry name" value="Aldolase class I"/>
    <property type="match status" value="1"/>
</dbReference>
<dbReference type="GO" id="GO:0005975">
    <property type="term" value="P:carbohydrate metabolic process"/>
    <property type="evidence" value="ECO:0007669"/>
    <property type="project" value="InterPro"/>
</dbReference>
<keyword evidence="14" id="KW-1185">Reference proteome</keyword>
<evidence type="ECO:0000256" key="11">
    <source>
        <dbReference type="SAM" id="SignalP"/>
    </source>
</evidence>
<evidence type="ECO:0000256" key="7">
    <source>
        <dbReference type="ARBA" id="ARBA00022801"/>
    </source>
</evidence>
<evidence type="ECO:0000256" key="10">
    <source>
        <dbReference type="RuleBase" id="RU361168"/>
    </source>
</evidence>
<dbReference type="GO" id="GO:0005576">
    <property type="term" value="C:extracellular region"/>
    <property type="evidence" value="ECO:0007669"/>
    <property type="project" value="UniProtKB-SubCell"/>
</dbReference>
<dbReference type="GO" id="GO:0004557">
    <property type="term" value="F:alpha-galactosidase activity"/>
    <property type="evidence" value="ECO:0007669"/>
    <property type="project" value="UniProtKB-EC"/>
</dbReference>
<dbReference type="PANTHER" id="PTHR11452:SF61">
    <property type="entry name" value="ALPHA-GALACTOSIDASE B-RELATED"/>
    <property type="match status" value="1"/>
</dbReference>
<dbReference type="InterPro" id="IPR002241">
    <property type="entry name" value="Glyco_hydro_27"/>
</dbReference>
<name>A0A6A6TV34_9PEZI</name>
<evidence type="ECO:0000256" key="8">
    <source>
        <dbReference type="ARBA" id="ARBA00023180"/>
    </source>
</evidence>
<dbReference type="Pfam" id="PF16499">
    <property type="entry name" value="Melibiase_2"/>
    <property type="match status" value="2"/>
</dbReference>
<dbReference type="InterPro" id="IPR013780">
    <property type="entry name" value="Glyco_hydro_b"/>
</dbReference>
<comment type="subcellular location">
    <subcellularLocation>
        <location evidence="3">Secreted</location>
    </subcellularLocation>
</comment>
<feature type="domain" description="Alpha galactosidase C-terminal" evidence="12">
    <location>
        <begin position="350"/>
        <end position="427"/>
    </location>
</feature>
<evidence type="ECO:0000256" key="6">
    <source>
        <dbReference type="ARBA" id="ARBA00022729"/>
    </source>
</evidence>
<dbReference type="EC" id="3.2.1.22" evidence="10"/>
<keyword evidence="10" id="KW-1015">Disulfide bond</keyword>
<proteinExistence type="inferred from homology"/>
<dbReference type="InterPro" id="IPR013785">
    <property type="entry name" value="Aldolase_TIM"/>
</dbReference>
<evidence type="ECO:0000256" key="2">
    <source>
        <dbReference type="ARBA" id="ARBA00003969"/>
    </source>
</evidence>
<dbReference type="SUPFAM" id="SSF51445">
    <property type="entry name" value="(Trans)glycosidases"/>
    <property type="match status" value="1"/>
</dbReference>
<dbReference type="Pfam" id="PF17801">
    <property type="entry name" value="Melibiase_C"/>
    <property type="match status" value="1"/>
</dbReference>
<dbReference type="PROSITE" id="PS00512">
    <property type="entry name" value="ALPHA_GALACTOSIDASE"/>
    <property type="match status" value="1"/>
</dbReference>
<dbReference type="SUPFAM" id="SSF51011">
    <property type="entry name" value="Glycosyl hydrolase domain"/>
    <property type="match status" value="1"/>
</dbReference>
<keyword evidence="9 10" id="KW-0326">Glycosidase</keyword>
<dbReference type="PRINTS" id="PR00740">
    <property type="entry name" value="GLHYDRLASE27"/>
</dbReference>
<keyword evidence="7 10" id="KW-0378">Hydrolase</keyword>
<feature type="signal peptide" evidence="11">
    <location>
        <begin position="1"/>
        <end position="17"/>
    </location>
</feature>
<dbReference type="InterPro" id="IPR017853">
    <property type="entry name" value="GH"/>
</dbReference>
<dbReference type="Proteomes" id="UP000799302">
    <property type="component" value="Unassembled WGS sequence"/>
</dbReference>
<dbReference type="AlphaFoldDB" id="A0A6A6TV34"/>
<comment type="catalytic activity">
    <reaction evidence="1 10">
        <text>Hydrolysis of terminal, non-reducing alpha-D-galactose residues in alpha-D-galactosides, including galactose oligosaccharides, galactomannans and galactolipids.</text>
        <dbReference type="EC" id="3.2.1.22"/>
    </reaction>
</comment>
<keyword evidence="6 11" id="KW-0732">Signal</keyword>
<evidence type="ECO:0000313" key="14">
    <source>
        <dbReference type="Proteomes" id="UP000799302"/>
    </source>
</evidence>
<keyword evidence="8" id="KW-0325">Glycoprotein</keyword>